<organism evidence="4">
    <name type="scientific">Schistosoma curassoni</name>
    <dbReference type="NCBI Taxonomy" id="6186"/>
    <lineage>
        <taxon>Eukaryota</taxon>
        <taxon>Metazoa</taxon>
        <taxon>Spiralia</taxon>
        <taxon>Lophotrochozoa</taxon>
        <taxon>Platyhelminthes</taxon>
        <taxon>Trematoda</taxon>
        <taxon>Digenea</taxon>
        <taxon>Strigeidida</taxon>
        <taxon>Schistosomatoidea</taxon>
        <taxon>Schistosomatidae</taxon>
        <taxon>Schistosoma</taxon>
    </lineage>
</organism>
<protein>
    <submittedName>
        <fullName evidence="4">Reverse transcriptase domain-containing protein</fullName>
    </submittedName>
</protein>
<evidence type="ECO:0000256" key="1">
    <source>
        <dbReference type="SAM" id="MobiDB-lite"/>
    </source>
</evidence>
<dbReference type="EMBL" id="UZAK01032624">
    <property type="protein sequence ID" value="VDP29487.1"/>
    <property type="molecule type" value="Genomic_DNA"/>
</dbReference>
<feature type="compositionally biased region" description="Polar residues" evidence="1">
    <location>
        <begin position="1"/>
        <end position="13"/>
    </location>
</feature>
<feature type="region of interest" description="Disordered" evidence="1">
    <location>
        <begin position="1"/>
        <end position="24"/>
    </location>
</feature>
<dbReference type="Proteomes" id="UP000279833">
    <property type="component" value="Unassembled WGS sequence"/>
</dbReference>
<name>A0A183JZJ9_9TREM</name>
<dbReference type="AlphaFoldDB" id="A0A183JZJ9"/>
<keyword evidence="3" id="KW-1185">Reference proteome</keyword>
<evidence type="ECO:0000313" key="3">
    <source>
        <dbReference type="Proteomes" id="UP000279833"/>
    </source>
</evidence>
<gene>
    <name evidence="2" type="ORF">SCUD_LOCUS8157</name>
</gene>
<evidence type="ECO:0000313" key="2">
    <source>
        <dbReference type="EMBL" id="VDP29487.1"/>
    </source>
</evidence>
<reference evidence="2 3" key="2">
    <citation type="submission" date="2018-11" db="EMBL/GenBank/DDBJ databases">
        <authorList>
            <consortium name="Pathogen Informatics"/>
        </authorList>
    </citation>
    <scope>NUCLEOTIDE SEQUENCE [LARGE SCALE GENOMIC DNA]</scope>
    <source>
        <strain evidence="2">Dakar</strain>
        <strain evidence="3">Dakar, Senegal</strain>
    </source>
</reference>
<sequence>MIGRVQTSSQHYGSSLKDKSNGTCHQTSTFVTRRKAYDSVDRRILWKLLRHYGVPEKIVNIIRNSYDGIQCNVMHEVQMTDVFQKNLCTTYYLPPPSSSSSSPPPPPPPPPQQQQQEQNKKNILTV</sequence>
<dbReference type="WBParaSite" id="SCUD_0000815701-mRNA-1">
    <property type="protein sequence ID" value="SCUD_0000815701-mRNA-1"/>
    <property type="gene ID" value="SCUD_0000815701"/>
</dbReference>
<proteinExistence type="predicted"/>
<evidence type="ECO:0000313" key="4">
    <source>
        <dbReference type="WBParaSite" id="SCUD_0000815701-mRNA-1"/>
    </source>
</evidence>
<feature type="region of interest" description="Disordered" evidence="1">
    <location>
        <begin position="93"/>
        <end position="126"/>
    </location>
</feature>
<feature type="compositionally biased region" description="Pro residues" evidence="1">
    <location>
        <begin position="93"/>
        <end position="112"/>
    </location>
</feature>
<accession>A0A183JZJ9</accession>
<reference evidence="4" key="1">
    <citation type="submission" date="2016-06" db="UniProtKB">
        <authorList>
            <consortium name="WormBaseParasite"/>
        </authorList>
    </citation>
    <scope>IDENTIFICATION</scope>
</reference>